<sequence>MREFIFDELDVLLQWDTARANDFRGLTGALYIMDKSSNTMPTIQALTNWLEDSIEVSHRFRKDAAVVFKIFVVLAQQEKYRDCFNLVDSKSGKALKVSPAEFIMSSVLIYHHKDKLSLAQLSEAIRKMRLDIRKVEVDIRANSRVVKHMLAFIKNVKSSQLKAASGECAAIAAEKLHKPKASTAEADDDEVQVEIKPTQKASKKRARKDEDEDEYVEPVDVSSKSQHHRPSTRVKFSSPPADALVPSHSTVPSPISSTNMPPPPYPPHIHPDRLAAMRAAKSTVPPSHPSGQSPLYRPSRMTASQAWESQDIDMHSMNPRALASTPHHLEQSLMSRIIQVKKAILKVGVINMEE</sequence>
<dbReference type="EMBL" id="MLYV02000540">
    <property type="protein sequence ID" value="PSR84208.1"/>
    <property type="molecule type" value="Genomic_DNA"/>
</dbReference>
<organism evidence="2 3">
    <name type="scientific">Hermanssonia centrifuga</name>
    <dbReference type="NCBI Taxonomy" id="98765"/>
    <lineage>
        <taxon>Eukaryota</taxon>
        <taxon>Fungi</taxon>
        <taxon>Dikarya</taxon>
        <taxon>Basidiomycota</taxon>
        <taxon>Agaricomycotina</taxon>
        <taxon>Agaricomycetes</taxon>
        <taxon>Polyporales</taxon>
        <taxon>Meruliaceae</taxon>
        <taxon>Hermanssonia</taxon>
    </lineage>
</organism>
<accession>A0A2R6P297</accession>
<dbReference type="STRING" id="98765.A0A2R6P297"/>
<gene>
    <name evidence="2" type="ORF">PHLCEN_2v5496</name>
</gene>
<dbReference type="AlphaFoldDB" id="A0A2R6P297"/>
<keyword evidence="3" id="KW-1185">Reference proteome</keyword>
<comment type="caution">
    <text evidence="2">The sequence shown here is derived from an EMBL/GenBank/DDBJ whole genome shotgun (WGS) entry which is preliminary data.</text>
</comment>
<dbReference type="Proteomes" id="UP000186601">
    <property type="component" value="Unassembled WGS sequence"/>
</dbReference>
<proteinExistence type="predicted"/>
<protein>
    <submittedName>
        <fullName evidence="2">Uncharacterized protein</fullName>
    </submittedName>
</protein>
<name>A0A2R6P297_9APHY</name>
<evidence type="ECO:0000256" key="1">
    <source>
        <dbReference type="SAM" id="MobiDB-lite"/>
    </source>
</evidence>
<reference evidence="2 3" key="1">
    <citation type="submission" date="2018-02" db="EMBL/GenBank/DDBJ databases">
        <title>Genome sequence of the basidiomycete white-rot fungus Phlebia centrifuga.</title>
        <authorList>
            <person name="Granchi Z."/>
            <person name="Peng M."/>
            <person name="de Vries R.P."/>
            <person name="Hilden K."/>
            <person name="Makela M.R."/>
            <person name="Grigoriev I."/>
            <person name="Riley R."/>
        </authorList>
    </citation>
    <scope>NUCLEOTIDE SEQUENCE [LARGE SCALE GENOMIC DNA]</scope>
    <source>
        <strain evidence="2 3">FBCC195</strain>
    </source>
</reference>
<evidence type="ECO:0000313" key="2">
    <source>
        <dbReference type="EMBL" id="PSR84208.1"/>
    </source>
</evidence>
<feature type="region of interest" description="Disordered" evidence="1">
    <location>
        <begin position="177"/>
        <end position="271"/>
    </location>
</feature>
<dbReference type="OrthoDB" id="5419821at2759"/>
<evidence type="ECO:0000313" key="3">
    <source>
        <dbReference type="Proteomes" id="UP000186601"/>
    </source>
</evidence>